<protein>
    <submittedName>
        <fullName evidence="1">Uncharacterized protein</fullName>
    </submittedName>
</protein>
<dbReference type="AlphaFoldDB" id="A0A6N9HDX8"/>
<evidence type="ECO:0000313" key="1">
    <source>
        <dbReference type="EMBL" id="MYN01620.1"/>
    </source>
</evidence>
<sequence length="109" mass="12705">MMHDREIRIRLSNIQHAVGQAAHHLSAERNLTGELRDTIQKLDRRSDDISEMLVSEDYADVPKLVHDMELLGARARRVCASERMQVTPEMKAAVNHMHRELFDFKQHLH</sequence>
<organism evidence="1 2">
    <name type="scientific">Pseudoduganella guangdongensis</name>
    <dbReference type="NCBI Taxonomy" id="2692179"/>
    <lineage>
        <taxon>Bacteria</taxon>
        <taxon>Pseudomonadati</taxon>
        <taxon>Pseudomonadota</taxon>
        <taxon>Betaproteobacteria</taxon>
        <taxon>Burkholderiales</taxon>
        <taxon>Oxalobacteraceae</taxon>
        <taxon>Telluria group</taxon>
        <taxon>Pseudoduganella</taxon>
    </lineage>
</organism>
<evidence type="ECO:0000313" key="2">
    <source>
        <dbReference type="Proteomes" id="UP000448575"/>
    </source>
</evidence>
<comment type="caution">
    <text evidence="1">The sequence shown here is derived from an EMBL/GenBank/DDBJ whole genome shotgun (WGS) entry which is preliminary data.</text>
</comment>
<dbReference type="Proteomes" id="UP000448575">
    <property type="component" value="Unassembled WGS sequence"/>
</dbReference>
<keyword evidence="2" id="KW-1185">Reference proteome</keyword>
<reference evidence="1 2" key="1">
    <citation type="submission" date="2019-12" db="EMBL/GenBank/DDBJ databases">
        <title>Novel species isolated from a subtropical stream in China.</title>
        <authorList>
            <person name="Lu H."/>
        </authorList>
    </citation>
    <scope>NUCLEOTIDE SEQUENCE [LARGE SCALE GENOMIC DNA]</scope>
    <source>
        <strain evidence="1 2">DS3</strain>
    </source>
</reference>
<dbReference type="EMBL" id="WWCJ01000003">
    <property type="protein sequence ID" value="MYN01620.1"/>
    <property type="molecule type" value="Genomic_DNA"/>
</dbReference>
<proteinExistence type="predicted"/>
<accession>A0A6N9HDX8</accession>
<gene>
    <name evidence="1" type="ORF">GTP41_05860</name>
</gene>
<name>A0A6N9HDX8_9BURK</name>
<dbReference type="RefSeq" id="WP_161024626.1">
    <property type="nucleotide sequence ID" value="NZ_WWCJ01000003.1"/>
</dbReference>